<proteinExistence type="predicted"/>
<evidence type="ECO:0000313" key="2">
    <source>
        <dbReference type="Proteomes" id="UP000821837"/>
    </source>
</evidence>
<gene>
    <name evidence="1" type="ORF">HPB52_007090</name>
</gene>
<evidence type="ECO:0000313" key="1">
    <source>
        <dbReference type="EMBL" id="KAH7939130.1"/>
    </source>
</evidence>
<dbReference type="AlphaFoldDB" id="A0A9D4SQ27"/>
<sequence>MSPQSIQAFRIHPRGIYFGGSLRDFTDDGQKLRFGPLGGLGKLGTKPQHFTNTTGKFETFGDVDVTHNLPTVPVHLTSKLP</sequence>
<keyword evidence="2" id="KW-1185">Reference proteome</keyword>
<dbReference type="Proteomes" id="UP000821837">
    <property type="component" value="Chromosome 8"/>
</dbReference>
<dbReference type="EMBL" id="JABSTV010001254">
    <property type="protein sequence ID" value="KAH7939130.1"/>
    <property type="molecule type" value="Genomic_DNA"/>
</dbReference>
<accession>A0A9D4SQ27</accession>
<protein>
    <submittedName>
        <fullName evidence="1">Uncharacterized protein</fullName>
    </submittedName>
</protein>
<comment type="caution">
    <text evidence="1">The sequence shown here is derived from an EMBL/GenBank/DDBJ whole genome shotgun (WGS) entry which is preliminary data.</text>
</comment>
<reference evidence="1" key="1">
    <citation type="journal article" date="2020" name="Cell">
        <title>Large-Scale Comparative Analyses of Tick Genomes Elucidate Their Genetic Diversity and Vector Capacities.</title>
        <authorList>
            <consortium name="Tick Genome and Microbiome Consortium (TIGMIC)"/>
            <person name="Jia N."/>
            <person name="Wang J."/>
            <person name="Shi W."/>
            <person name="Du L."/>
            <person name="Sun Y."/>
            <person name="Zhan W."/>
            <person name="Jiang J.F."/>
            <person name="Wang Q."/>
            <person name="Zhang B."/>
            <person name="Ji P."/>
            <person name="Bell-Sakyi L."/>
            <person name="Cui X.M."/>
            <person name="Yuan T.T."/>
            <person name="Jiang B.G."/>
            <person name="Yang W.F."/>
            <person name="Lam T.T."/>
            <person name="Chang Q.C."/>
            <person name="Ding S.J."/>
            <person name="Wang X.J."/>
            <person name="Zhu J.G."/>
            <person name="Ruan X.D."/>
            <person name="Zhao L."/>
            <person name="Wei J.T."/>
            <person name="Ye R.Z."/>
            <person name="Que T.C."/>
            <person name="Du C.H."/>
            <person name="Zhou Y.H."/>
            <person name="Cheng J.X."/>
            <person name="Dai P.F."/>
            <person name="Guo W.B."/>
            <person name="Han X.H."/>
            <person name="Huang E.J."/>
            <person name="Li L.F."/>
            <person name="Wei W."/>
            <person name="Gao Y.C."/>
            <person name="Liu J.Z."/>
            <person name="Shao H.Z."/>
            <person name="Wang X."/>
            <person name="Wang C.C."/>
            <person name="Yang T.C."/>
            <person name="Huo Q.B."/>
            <person name="Li W."/>
            <person name="Chen H.Y."/>
            <person name="Chen S.E."/>
            <person name="Zhou L.G."/>
            <person name="Ni X.B."/>
            <person name="Tian J.H."/>
            <person name="Sheng Y."/>
            <person name="Liu T."/>
            <person name="Pan Y.S."/>
            <person name="Xia L.Y."/>
            <person name="Li J."/>
            <person name="Zhao F."/>
            <person name="Cao W.C."/>
        </authorList>
    </citation>
    <scope>NUCLEOTIDE SEQUENCE</scope>
    <source>
        <strain evidence="1">Rsan-2018</strain>
    </source>
</reference>
<organism evidence="1 2">
    <name type="scientific">Rhipicephalus sanguineus</name>
    <name type="common">Brown dog tick</name>
    <name type="synonym">Ixodes sanguineus</name>
    <dbReference type="NCBI Taxonomy" id="34632"/>
    <lineage>
        <taxon>Eukaryota</taxon>
        <taxon>Metazoa</taxon>
        <taxon>Ecdysozoa</taxon>
        <taxon>Arthropoda</taxon>
        <taxon>Chelicerata</taxon>
        <taxon>Arachnida</taxon>
        <taxon>Acari</taxon>
        <taxon>Parasitiformes</taxon>
        <taxon>Ixodida</taxon>
        <taxon>Ixodoidea</taxon>
        <taxon>Ixodidae</taxon>
        <taxon>Rhipicephalinae</taxon>
        <taxon>Rhipicephalus</taxon>
        <taxon>Rhipicephalus</taxon>
    </lineage>
</organism>
<reference evidence="1" key="2">
    <citation type="submission" date="2021-09" db="EMBL/GenBank/DDBJ databases">
        <authorList>
            <person name="Jia N."/>
            <person name="Wang J."/>
            <person name="Shi W."/>
            <person name="Du L."/>
            <person name="Sun Y."/>
            <person name="Zhan W."/>
            <person name="Jiang J."/>
            <person name="Wang Q."/>
            <person name="Zhang B."/>
            <person name="Ji P."/>
            <person name="Sakyi L.B."/>
            <person name="Cui X."/>
            <person name="Yuan T."/>
            <person name="Jiang B."/>
            <person name="Yang W."/>
            <person name="Lam T.T.-Y."/>
            <person name="Chang Q."/>
            <person name="Ding S."/>
            <person name="Wang X."/>
            <person name="Zhu J."/>
            <person name="Ruan X."/>
            <person name="Zhao L."/>
            <person name="Wei J."/>
            <person name="Que T."/>
            <person name="Du C."/>
            <person name="Cheng J."/>
            <person name="Dai P."/>
            <person name="Han X."/>
            <person name="Huang E."/>
            <person name="Gao Y."/>
            <person name="Liu J."/>
            <person name="Shao H."/>
            <person name="Ye R."/>
            <person name="Li L."/>
            <person name="Wei W."/>
            <person name="Wang X."/>
            <person name="Wang C."/>
            <person name="Huo Q."/>
            <person name="Li W."/>
            <person name="Guo W."/>
            <person name="Chen H."/>
            <person name="Chen S."/>
            <person name="Zhou L."/>
            <person name="Zhou L."/>
            <person name="Ni X."/>
            <person name="Tian J."/>
            <person name="Zhou Y."/>
            <person name="Sheng Y."/>
            <person name="Liu T."/>
            <person name="Pan Y."/>
            <person name="Xia L."/>
            <person name="Li J."/>
            <person name="Zhao F."/>
            <person name="Cao W."/>
        </authorList>
    </citation>
    <scope>NUCLEOTIDE SEQUENCE</scope>
    <source>
        <strain evidence="1">Rsan-2018</strain>
        <tissue evidence="1">Larvae</tissue>
    </source>
</reference>
<name>A0A9D4SQ27_RHISA</name>